<gene>
    <name evidence="1" type="ORF">KY290_034677</name>
</gene>
<evidence type="ECO:0000313" key="2">
    <source>
        <dbReference type="Proteomes" id="UP000826656"/>
    </source>
</evidence>
<evidence type="ECO:0000313" key="1">
    <source>
        <dbReference type="EMBL" id="KAH0741634.1"/>
    </source>
</evidence>
<dbReference type="PANTHER" id="PTHR33156:SF9">
    <property type="entry name" value="PROTEIN NUCLEAR FUSION DEFECTIVE 6, CHLOROPLASTIC_MITOCHONDRIAL"/>
    <property type="match status" value="1"/>
</dbReference>
<accession>A0ABQ7U5W8</accession>
<proteinExistence type="predicted"/>
<keyword evidence="2" id="KW-1185">Reference proteome</keyword>
<dbReference type="Proteomes" id="UP000826656">
    <property type="component" value="Unassembled WGS sequence"/>
</dbReference>
<dbReference type="PANTHER" id="PTHR33156">
    <property type="entry name" value="OS02G0230000 PROTEIN"/>
    <property type="match status" value="1"/>
</dbReference>
<organism evidence="1 2">
    <name type="scientific">Solanum tuberosum</name>
    <name type="common">Potato</name>
    <dbReference type="NCBI Taxonomy" id="4113"/>
    <lineage>
        <taxon>Eukaryota</taxon>
        <taxon>Viridiplantae</taxon>
        <taxon>Streptophyta</taxon>
        <taxon>Embryophyta</taxon>
        <taxon>Tracheophyta</taxon>
        <taxon>Spermatophyta</taxon>
        <taxon>Magnoliopsida</taxon>
        <taxon>eudicotyledons</taxon>
        <taxon>Gunneridae</taxon>
        <taxon>Pentapetalae</taxon>
        <taxon>asterids</taxon>
        <taxon>lamiids</taxon>
        <taxon>Solanales</taxon>
        <taxon>Solanaceae</taxon>
        <taxon>Solanoideae</taxon>
        <taxon>Solaneae</taxon>
        <taxon>Solanum</taxon>
    </lineage>
</organism>
<name>A0ABQ7U5W8_SOLTU</name>
<dbReference type="InterPro" id="IPR043459">
    <property type="entry name" value="NFD6/NOXY2-like"/>
</dbReference>
<protein>
    <submittedName>
        <fullName evidence="1">Uncharacterized protein</fullName>
    </submittedName>
</protein>
<reference evidence="1 2" key="1">
    <citation type="journal article" date="2021" name="bioRxiv">
        <title>Chromosome-scale and haplotype-resolved genome assembly of a tetraploid potato cultivar.</title>
        <authorList>
            <person name="Sun H."/>
            <person name="Jiao W.-B."/>
            <person name="Krause K."/>
            <person name="Campoy J.A."/>
            <person name="Goel M."/>
            <person name="Folz-Donahue K."/>
            <person name="Kukat C."/>
            <person name="Huettel B."/>
            <person name="Schneeberger K."/>
        </authorList>
    </citation>
    <scope>NUCLEOTIDE SEQUENCE [LARGE SCALE GENOMIC DNA]</scope>
    <source>
        <strain evidence="1">SolTubOtavaFocal</strain>
        <tissue evidence="1">Leaves</tissue>
    </source>
</reference>
<dbReference type="EMBL" id="JAIVGD010000026">
    <property type="protein sequence ID" value="KAH0741634.1"/>
    <property type="molecule type" value="Genomic_DNA"/>
</dbReference>
<sequence>MASRCSRIINKASISSIRSAIKLNSQSASSTTSFSSFSASTRSASSPLRRLSFSRIPSELGGVQSMLPLHNAVATARMTSCLSSTSRSCRALSQGDRMLKYLRMANQYGHYFECAKPLSNNYPYQSEVELVLHSLELA</sequence>
<comment type="caution">
    <text evidence="1">The sequence shown here is derived from an EMBL/GenBank/DDBJ whole genome shotgun (WGS) entry which is preliminary data.</text>
</comment>